<reference evidence="2 3" key="1">
    <citation type="submission" date="2021-03" db="EMBL/GenBank/DDBJ databases">
        <title>Genomic Encyclopedia of Type Strains, Phase IV (KMG-IV): sequencing the most valuable type-strain genomes for metagenomic binning, comparative biology and taxonomic classification.</title>
        <authorList>
            <person name="Goeker M."/>
        </authorList>
    </citation>
    <scope>NUCLEOTIDE SEQUENCE [LARGE SCALE GENOMIC DNA]</scope>
    <source>
        <strain evidence="2 3">DSM 24738</strain>
    </source>
</reference>
<name>A0ABS4GNK9_9BACL</name>
<keyword evidence="1" id="KW-0472">Membrane</keyword>
<feature type="transmembrane region" description="Helical" evidence="1">
    <location>
        <begin position="171"/>
        <end position="193"/>
    </location>
</feature>
<keyword evidence="1" id="KW-1133">Transmembrane helix</keyword>
<dbReference type="Pfam" id="PF14808">
    <property type="entry name" value="TMEM164"/>
    <property type="match status" value="1"/>
</dbReference>
<proteinExistence type="predicted"/>
<evidence type="ECO:0000256" key="1">
    <source>
        <dbReference type="SAM" id="Phobius"/>
    </source>
</evidence>
<keyword evidence="3" id="KW-1185">Reference proteome</keyword>
<dbReference type="InterPro" id="IPR011737">
    <property type="entry name" value="CHP02206_TP0381"/>
</dbReference>
<evidence type="ECO:0000313" key="2">
    <source>
        <dbReference type="EMBL" id="MBP1931642.1"/>
    </source>
</evidence>
<feature type="transmembrane region" description="Helical" evidence="1">
    <location>
        <begin position="108"/>
        <end position="131"/>
    </location>
</feature>
<organism evidence="2 3">
    <name type="scientific">Ammoniphilus resinae</name>
    <dbReference type="NCBI Taxonomy" id="861532"/>
    <lineage>
        <taxon>Bacteria</taxon>
        <taxon>Bacillati</taxon>
        <taxon>Bacillota</taxon>
        <taxon>Bacilli</taxon>
        <taxon>Bacillales</taxon>
        <taxon>Paenibacillaceae</taxon>
        <taxon>Aneurinibacillus group</taxon>
        <taxon>Ammoniphilus</taxon>
    </lineage>
</organism>
<feature type="transmembrane region" description="Helical" evidence="1">
    <location>
        <begin position="50"/>
        <end position="70"/>
    </location>
</feature>
<comment type="caution">
    <text evidence="2">The sequence shown here is derived from an EMBL/GenBank/DDBJ whole genome shotgun (WGS) entry which is preliminary data.</text>
</comment>
<feature type="transmembrane region" description="Helical" evidence="1">
    <location>
        <begin position="137"/>
        <end position="159"/>
    </location>
</feature>
<keyword evidence="1" id="KW-0812">Transmembrane</keyword>
<sequence length="251" mass="29165">MEQYFRFDYSGGAFYFFSIAHCLSILGIFLFVMTIFLFRENLRLKKWNVYFRWGLSGLLLVSESALTVWYVAVDHWTLSNSLPLHLCSLTLFLSIVMLLRKNYLTFEFVYLAGLAGALQAIFTPDIGIYGYPHFVAVQFFIAHGGIVVAVFFMVFVESYKPQLRSIRNTMIWLNLYAVFIGFINQWTGGNYLFISHKPANPSLMDYLGPWPWYILSLEGVALIMFFLLYLPFGIRMLYQKKRIKPSRTFGG</sequence>
<dbReference type="Proteomes" id="UP001519343">
    <property type="component" value="Unassembled WGS sequence"/>
</dbReference>
<dbReference type="EMBL" id="JAGGKT010000003">
    <property type="protein sequence ID" value="MBP1931642.1"/>
    <property type="molecule type" value="Genomic_DNA"/>
</dbReference>
<dbReference type="NCBIfam" id="TIGR02206">
    <property type="entry name" value="intg_mem_TP0381"/>
    <property type="match status" value="1"/>
</dbReference>
<evidence type="ECO:0000313" key="3">
    <source>
        <dbReference type="Proteomes" id="UP001519343"/>
    </source>
</evidence>
<protein>
    <submittedName>
        <fullName evidence="2">Integral membrane protein (TIGR02206 family)</fullName>
    </submittedName>
</protein>
<accession>A0ABS4GNK9</accession>
<gene>
    <name evidence="2" type="ORF">J2Z37_001643</name>
</gene>
<feature type="transmembrane region" description="Helical" evidence="1">
    <location>
        <begin position="12"/>
        <end position="38"/>
    </location>
</feature>
<dbReference type="RefSeq" id="WP_209809732.1">
    <property type="nucleotide sequence ID" value="NZ_JAGGKT010000003.1"/>
</dbReference>
<feature type="transmembrane region" description="Helical" evidence="1">
    <location>
        <begin position="82"/>
        <end position="99"/>
    </location>
</feature>
<feature type="transmembrane region" description="Helical" evidence="1">
    <location>
        <begin position="213"/>
        <end position="238"/>
    </location>
</feature>